<evidence type="ECO:0000259" key="1">
    <source>
        <dbReference type="Pfam" id="PF00849"/>
    </source>
</evidence>
<dbReference type="Pfam" id="PF00849">
    <property type="entry name" value="PseudoU_synth_2"/>
    <property type="match status" value="1"/>
</dbReference>
<reference evidence="2 3" key="1">
    <citation type="submission" date="2018-05" db="EMBL/GenBank/DDBJ databases">
        <title>Leucothrix arctica sp. nov., isolated from Arctic seawater.</title>
        <authorList>
            <person name="Choi A."/>
            <person name="Baek K."/>
        </authorList>
    </citation>
    <scope>NUCLEOTIDE SEQUENCE [LARGE SCALE GENOMIC DNA]</scope>
    <source>
        <strain evidence="2 3">JCM 18388</strain>
    </source>
</reference>
<sequence>MSDPREYHIIVTVDGALAVDCLQQETGLSKQKLKQIMQKGCVWLEQSSGPRKGKSAQAEAGLGNPYYAKMLANVEKAENTQFIQRLRRAKKALKVGDTLHFYYDESVLSAEPSAATLISDRGDYSVWNKPSGMLSQGSKWGDHCTIYRWAEKHLMPERPAFIVHRLDRAASGLILLAHKKATATALSKLFEQRQIEKHYRVWVNGDFRQALSEGETVITMRDEIDGKSACSHVEYLEFDAEKQRSLLDVNIETGRKHQIRKHLLAVGYPVVGDRLYGEGEHTGDLQLTAAMLKFVCPVSGETVEFSLDC</sequence>
<organism evidence="2 3">
    <name type="scientific">Leucothrix pacifica</name>
    <dbReference type="NCBI Taxonomy" id="1247513"/>
    <lineage>
        <taxon>Bacteria</taxon>
        <taxon>Pseudomonadati</taxon>
        <taxon>Pseudomonadota</taxon>
        <taxon>Gammaproteobacteria</taxon>
        <taxon>Thiotrichales</taxon>
        <taxon>Thiotrichaceae</taxon>
        <taxon>Leucothrix</taxon>
    </lineage>
</organism>
<comment type="caution">
    <text evidence="2">The sequence shown here is derived from an EMBL/GenBank/DDBJ whole genome shotgun (WGS) entry which is preliminary data.</text>
</comment>
<dbReference type="AlphaFoldDB" id="A0A317CR97"/>
<dbReference type="Gene3D" id="3.30.2350.10">
    <property type="entry name" value="Pseudouridine synthase"/>
    <property type="match status" value="1"/>
</dbReference>
<dbReference type="RefSeq" id="WP_109835689.1">
    <property type="nucleotide sequence ID" value="NZ_QGKM01000001.1"/>
</dbReference>
<feature type="domain" description="Pseudouridine synthase RsuA/RluA-like" evidence="1">
    <location>
        <begin position="123"/>
        <end position="264"/>
    </location>
</feature>
<dbReference type="OrthoDB" id="9807829at2"/>
<dbReference type="GO" id="GO:0009982">
    <property type="term" value="F:pseudouridine synthase activity"/>
    <property type="evidence" value="ECO:0007669"/>
    <property type="project" value="InterPro"/>
</dbReference>
<dbReference type="InterPro" id="IPR020103">
    <property type="entry name" value="PsdUridine_synth_cat_dom_sf"/>
</dbReference>
<evidence type="ECO:0000313" key="3">
    <source>
        <dbReference type="Proteomes" id="UP000245539"/>
    </source>
</evidence>
<accession>A0A317CR97</accession>
<dbReference type="PANTHER" id="PTHR21600">
    <property type="entry name" value="MITOCHONDRIAL RNA PSEUDOURIDINE SYNTHASE"/>
    <property type="match status" value="1"/>
</dbReference>
<dbReference type="GO" id="GO:0140098">
    <property type="term" value="F:catalytic activity, acting on RNA"/>
    <property type="evidence" value="ECO:0007669"/>
    <property type="project" value="UniProtKB-ARBA"/>
</dbReference>
<protein>
    <submittedName>
        <fullName evidence="2">RNA pseudouridine synthase</fullName>
    </submittedName>
</protein>
<proteinExistence type="predicted"/>
<dbReference type="InterPro" id="IPR050188">
    <property type="entry name" value="RluA_PseudoU_synthase"/>
</dbReference>
<evidence type="ECO:0000313" key="2">
    <source>
        <dbReference type="EMBL" id="PWR00708.1"/>
    </source>
</evidence>
<dbReference type="GO" id="GO:0003723">
    <property type="term" value="F:RNA binding"/>
    <property type="evidence" value="ECO:0007669"/>
    <property type="project" value="InterPro"/>
</dbReference>
<dbReference type="GO" id="GO:0006396">
    <property type="term" value="P:RNA processing"/>
    <property type="evidence" value="ECO:0007669"/>
    <property type="project" value="UniProtKB-ARBA"/>
</dbReference>
<gene>
    <name evidence="2" type="ORF">DKW60_00420</name>
</gene>
<dbReference type="EMBL" id="QGKM01000001">
    <property type="protein sequence ID" value="PWR00708.1"/>
    <property type="molecule type" value="Genomic_DNA"/>
</dbReference>
<dbReference type="Proteomes" id="UP000245539">
    <property type="component" value="Unassembled WGS sequence"/>
</dbReference>
<name>A0A317CR97_9GAMM</name>
<dbReference type="GO" id="GO:0001522">
    <property type="term" value="P:pseudouridine synthesis"/>
    <property type="evidence" value="ECO:0007669"/>
    <property type="project" value="InterPro"/>
</dbReference>
<dbReference type="CDD" id="cd02869">
    <property type="entry name" value="PseudoU_synth_RluA_like"/>
    <property type="match status" value="1"/>
</dbReference>
<dbReference type="InterPro" id="IPR006145">
    <property type="entry name" value="PsdUridine_synth_RsuA/RluA"/>
</dbReference>
<dbReference type="SUPFAM" id="SSF55120">
    <property type="entry name" value="Pseudouridine synthase"/>
    <property type="match status" value="1"/>
</dbReference>
<keyword evidence="3" id="KW-1185">Reference proteome</keyword>